<dbReference type="Proteomes" id="UP000245942">
    <property type="component" value="Unassembled WGS sequence"/>
</dbReference>
<proteinExistence type="predicted"/>
<evidence type="ECO:0000256" key="1">
    <source>
        <dbReference type="ARBA" id="ARBA00022786"/>
    </source>
</evidence>
<keyword evidence="3" id="KW-0072">Autophagy</keyword>
<dbReference type="Pfam" id="PF03987">
    <property type="entry name" value="Autophagy_act_C"/>
    <property type="match status" value="1"/>
</dbReference>
<reference evidence="4 5" key="1">
    <citation type="journal article" date="2018" name="Mol. Biol. Evol.">
        <title>Broad Genomic Sampling Reveals a Smut Pathogenic Ancestry of the Fungal Clade Ustilaginomycotina.</title>
        <authorList>
            <person name="Kijpornyongpan T."/>
            <person name="Mondo S.J."/>
            <person name="Barry K."/>
            <person name="Sandor L."/>
            <person name="Lee J."/>
            <person name="Lipzen A."/>
            <person name="Pangilinan J."/>
            <person name="LaButti K."/>
            <person name="Hainaut M."/>
            <person name="Henrissat B."/>
            <person name="Grigoriev I.V."/>
            <person name="Spatafora J.W."/>
            <person name="Aime M.C."/>
        </authorList>
    </citation>
    <scope>NUCLEOTIDE SEQUENCE [LARGE SCALE GENOMIC DNA]</scope>
    <source>
        <strain evidence="4 5">MCA 4718</strain>
    </source>
</reference>
<keyword evidence="2" id="KW-0813">Transport</keyword>
<organism evidence="4 5">
    <name type="scientific">Pseudomicrostroma glucosiphilum</name>
    <dbReference type="NCBI Taxonomy" id="1684307"/>
    <lineage>
        <taxon>Eukaryota</taxon>
        <taxon>Fungi</taxon>
        <taxon>Dikarya</taxon>
        <taxon>Basidiomycota</taxon>
        <taxon>Ustilaginomycotina</taxon>
        <taxon>Exobasidiomycetes</taxon>
        <taxon>Microstromatales</taxon>
        <taxon>Microstromatales incertae sedis</taxon>
        <taxon>Pseudomicrostroma</taxon>
    </lineage>
</organism>
<evidence type="ECO:0000256" key="2">
    <source>
        <dbReference type="ARBA" id="ARBA00022927"/>
    </source>
</evidence>
<dbReference type="GO" id="GO:0015031">
    <property type="term" value="P:protein transport"/>
    <property type="evidence" value="ECO:0007669"/>
    <property type="project" value="UniProtKB-KW"/>
</dbReference>
<dbReference type="OrthoDB" id="4089664at2759"/>
<evidence type="ECO:0000313" key="5">
    <source>
        <dbReference type="Proteomes" id="UP000245942"/>
    </source>
</evidence>
<sequence length="149" mass="15784">MMDPHLGVFLPGENGLGFDKTLQEAGRRSTLHPLLPQASSAHRGGDDGAGDTVVLTEPQMQDGTSTLSDEESVAPAYFPPLSLSDHPITSLPCISLHPCQTAVVIGEMMHSREVSGGQDGNGGQEEAVYAKEYLKAFMTICASVVEMRG</sequence>
<evidence type="ECO:0000256" key="3">
    <source>
        <dbReference type="ARBA" id="ARBA00023006"/>
    </source>
</evidence>
<dbReference type="InterPro" id="IPR007135">
    <property type="entry name" value="Atg3/Atg10"/>
</dbReference>
<dbReference type="GeneID" id="37014135"/>
<gene>
    <name evidence="4" type="ORF">BCV69DRAFT_282547</name>
</gene>
<dbReference type="GO" id="GO:0006914">
    <property type="term" value="P:autophagy"/>
    <property type="evidence" value="ECO:0007669"/>
    <property type="project" value="UniProtKB-KW"/>
</dbReference>
<keyword evidence="1" id="KW-0833">Ubl conjugation pathway</keyword>
<dbReference type="RefSeq" id="XP_025348205.1">
    <property type="nucleotide sequence ID" value="XM_025492401.1"/>
</dbReference>
<evidence type="ECO:0000313" key="4">
    <source>
        <dbReference type="EMBL" id="PWN21045.1"/>
    </source>
</evidence>
<dbReference type="EMBL" id="KZ819326">
    <property type="protein sequence ID" value="PWN21045.1"/>
    <property type="molecule type" value="Genomic_DNA"/>
</dbReference>
<accession>A0A316UDA8</accession>
<keyword evidence="5" id="KW-1185">Reference proteome</keyword>
<protein>
    <submittedName>
        <fullName evidence="4">Uncharacterized protein</fullName>
    </submittedName>
</protein>
<dbReference type="AlphaFoldDB" id="A0A316UDA8"/>
<dbReference type="GO" id="GO:0019787">
    <property type="term" value="F:ubiquitin-like protein transferase activity"/>
    <property type="evidence" value="ECO:0007669"/>
    <property type="project" value="InterPro"/>
</dbReference>
<name>A0A316UDA8_9BASI</name>
<keyword evidence="2" id="KW-0653">Protein transport</keyword>